<dbReference type="RefSeq" id="WP_124086090.1">
    <property type="nucleotide sequence ID" value="NZ_UXAW01000055.1"/>
</dbReference>
<proteinExistence type="predicted"/>
<dbReference type="InterPro" id="IPR009057">
    <property type="entry name" value="Homeodomain-like_sf"/>
</dbReference>
<sequence length="335" mass="37077">MHHNENGLHLGFLIFPGFPMACLTSAIEPLRAANEIIGRRAFRWSVVAETGSRVVSSAEVGFDPDLALADLENVDQLYILSGPSGRFQNARSSNAALRRLARHGTGIGAFSGGIFPLARSGLLDGHKASVHWCYETAFKAEFPNVLASEKVITIDRGRLTAAGATAVFDLMLRLIDQQLGAEAMTEVACWFQHPFMRGEEVEQKIPTLRSDRTEDMLPAPVARAIRLFAEHIEDPIQIAEVAEAVDLSSRQFDRSFKRSTGQSPLKYYRLLRLKKARQMALYSNDTITEIALAVGYASTTPLVRHYIQAFGVTPQEDRKQANLFRVKENAPLPAI</sequence>
<keyword evidence="3" id="KW-0804">Transcription</keyword>
<dbReference type="InterPro" id="IPR052158">
    <property type="entry name" value="INH-QAR"/>
</dbReference>
<dbReference type="SMART" id="SM00342">
    <property type="entry name" value="HTH_ARAC"/>
    <property type="match status" value="1"/>
</dbReference>
<dbReference type="PROSITE" id="PS00041">
    <property type="entry name" value="HTH_ARAC_FAMILY_1"/>
    <property type="match status" value="1"/>
</dbReference>
<keyword evidence="2" id="KW-0238">DNA-binding</keyword>
<dbReference type="InterPro" id="IPR018062">
    <property type="entry name" value="HTH_AraC-typ_CS"/>
</dbReference>
<protein>
    <submittedName>
        <fullName evidence="5">HTH-type transcriptional regulator CdhR</fullName>
    </submittedName>
</protein>
<dbReference type="EMBL" id="UXAW01000055">
    <property type="protein sequence ID" value="VDC26435.1"/>
    <property type="molecule type" value="Genomic_DNA"/>
</dbReference>
<dbReference type="InterPro" id="IPR029062">
    <property type="entry name" value="Class_I_gatase-like"/>
</dbReference>
<accession>A0A3P5WX26</accession>
<dbReference type="OrthoDB" id="9793400at2"/>
<dbReference type="GO" id="GO:0043565">
    <property type="term" value="F:sequence-specific DNA binding"/>
    <property type="evidence" value="ECO:0007669"/>
    <property type="project" value="InterPro"/>
</dbReference>
<dbReference type="AlphaFoldDB" id="A0A3P5WX26"/>
<dbReference type="InterPro" id="IPR018060">
    <property type="entry name" value="HTH_AraC"/>
</dbReference>
<keyword evidence="1" id="KW-0805">Transcription regulation</keyword>
<dbReference type="GO" id="GO:0003700">
    <property type="term" value="F:DNA-binding transcription factor activity"/>
    <property type="evidence" value="ECO:0007669"/>
    <property type="project" value="InterPro"/>
</dbReference>
<dbReference type="PANTHER" id="PTHR43130">
    <property type="entry name" value="ARAC-FAMILY TRANSCRIPTIONAL REGULATOR"/>
    <property type="match status" value="1"/>
</dbReference>
<dbReference type="Gene3D" id="1.10.10.60">
    <property type="entry name" value="Homeodomain-like"/>
    <property type="match status" value="2"/>
</dbReference>
<dbReference type="Proteomes" id="UP000277498">
    <property type="component" value="Unassembled WGS sequence"/>
</dbReference>
<dbReference type="Pfam" id="PF12833">
    <property type="entry name" value="HTH_18"/>
    <property type="match status" value="1"/>
</dbReference>
<dbReference type="CDD" id="cd03136">
    <property type="entry name" value="GATase1_AraC_ArgR_like"/>
    <property type="match status" value="1"/>
</dbReference>
<keyword evidence="6" id="KW-1185">Reference proteome</keyword>
<feature type="domain" description="HTH araC/xylS-type" evidence="4">
    <location>
        <begin position="222"/>
        <end position="320"/>
    </location>
</feature>
<reference evidence="5 6" key="1">
    <citation type="submission" date="2018-11" db="EMBL/GenBank/DDBJ databases">
        <authorList>
            <person name="Criscuolo A."/>
        </authorList>
    </citation>
    <scope>NUCLEOTIDE SEQUENCE [LARGE SCALE GENOMIC DNA]</scope>
    <source>
        <strain evidence="5">ACIP111625</strain>
    </source>
</reference>
<evidence type="ECO:0000313" key="5">
    <source>
        <dbReference type="EMBL" id="VDC26435.1"/>
    </source>
</evidence>
<dbReference type="SUPFAM" id="SSF52317">
    <property type="entry name" value="Class I glutamine amidotransferase-like"/>
    <property type="match status" value="1"/>
</dbReference>
<dbReference type="PANTHER" id="PTHR43130:SF3">
    <property type="entry name" value="HTH-TYPE TRANSCRIPTIONAL REGULATOR RV1931C"/>
    <property type="match status" value="1"/>
</dbReference>
<dbReference type="PROSITE" id="PS01124">
    <property type="entry name" value="HTH_ARAC_FAMILY_2"/>
    <property type="match status" value="1"/>
</dbReference>
<evidence type="ECO:0000256" key="3">
    <source>
        <dbReference type="ARBA" id="ARBA00023163"/>
    </source>
</evidence>
<name>A0A3P5WX26_9RHOB</name>
<dbReference type="InterPro" id="IPR002818">
    <property type="entry name" value="DJ-1/PfpI"/>
</dbReference>
<evidence type="ECO:0000313" key="6">
    <source>
        <dbReference type="Proteomes" id="UP000277498"/>
    </source>
</evidence>
<evidence type="ECO:0000256" key="2">
    <source>
        <dbReference type="ARBA" id="ARBA00023125"/>
    </source>
</evidence>
<dbReference type="Pfam" id="PF01965">
    <property type="entry name" value="DJ-1_PfpI"/>
    <property type="match status" value="1"/>
</dbReference>
<organism evidence="5 6">
    <name type="scientific">Pseudogemmobacter humi</name>
    <dbReference type="NCBI Taxonomy" id="2483812"/>
    <lineage>
        <taxon>Bacteria</taxon>
        <taxon>Pseudomonadati</taxon>
        <taxon>Pseudomonadota</taxon>
        <taxon>Alphaproteobacteria</taxon>
        <taxon>Rhodobacterales</taxon>
        <taxon>Paracoccaceae</taxon>
        <taxon>Pseudogemmobacter</taxon>
    </lineage>
</organism>
<dbReference type="Gene3D" id="3.40.50.880">
    <property type="match status" value="1"/>
</dbReference>
<dbReference type="SUPFAM" id="SSF46689">
    <property type="entry name" value="Homeodomain-like"/>
    <property type="match status" value="2"/>
</dbReference>
<evidence type="ECO:0000259" key="4">
    <source>
        <dbReference type="PROSITE" id="PS01124"/>
    </source>
</evidence>
<gene>
    <name evidence="5" type="primary">cdhR_6</name>
    <name evidence="5" type="ORF">XINFAN_01673</name>
</gene>
<evidence type="ECO:0000256" key="1">
    <source>
        <dbReference type="ARBA" id="ARBA00023015"/>
    </source>
</evidence>